<feature type="domain" description="Peptidase M16 N-terminal" evidence="1">
    <location>
        <begin position="40"/>
        <end position="168"/>
    </location>
</feature>
<dbReference type="GO" id="GO:0046872">
    <property type="term" value="F:metal ion binding"/>
    <property type="evidence" value="ECO:0007669"/>
    <property type="project" value="InterPro"/>
</dbReference>
<feature type="domain" description="Peptidase M16 C-terminal" evidence="2">
    <location>
        <begin position="175"/>
        <end position="351"/>
    </location>
</feature>
<organism evidence="3 4">
    <name type="scientific">Gloeothece verrucosa (strain PCC 7822)</name>
    <name type="common">Cyanothece sp. (strain PCC 7822)</name>
    <dbReference type="NCBI Taxonomy" id="497965"/>
    <lineage>
        <taxon>Bacteria</taxon>
        <taxon>Bacillati</taxon>
        <taxon>Cyanobacteriota</taxon>
        <taxon>Cyanophyceae</taxon>
        <taxon>Oscillatoriophycideae</taxon>
        <taxon>Chroococcales</taxon>
        <taxon>Aphanothecaceae</taxon>
        <taxon>Gloeothece</taxon>
        <taxon>Gloeothece verrucosa</taxon>
    </lineage>
</organism>
<name>E0UI86_GLOV7</name>
<proteinExistence type="predicted"/>
<dbReference type="OrthoDB" id="9811314at2"/>
<gene>
    <name evidence="3" type="ordered locus">Cyan7822_4963</name>
</gene>
<dbReference type="InterPro" id="IPR011765">
    <property type="entry name" value="Pept_M16_N"/>
</dbReference>
<dbReference type="Proteomes" id="UP000008206">
    <property type="component" value="Chromosome"/>
</dbReference>
<dbReference type="Gene3D" id="3.30.830.10">
    <property type="entry name" value="Metalloenzyme, LuxS/M16 peptidase-like"/>
    <property type="match status" value="2"/>
</dbReference>
<dbReference type="Pfam" id="PF00675">
    <property type="entry name" value="Peptidase_M16"/>
    <property type="match status" value="1"/>
</dbReference>
<accession>E0UI86</accession>
<dbReference type="eggNOG" id="COG0612">
    <property type="taxonomic scope" value="Bacteria"/>
</dbReference>
<dbReference type="InterPro" id="IPR007863">
    <property type="entry name" value="Peptidase_M16_C"/>
</dbReference>
<keyword evidence="4" id="KW-1185">Reference proteome</keyword>
<dbReference type="KEGG" id="cyj:Cyan7822_4963"/>
<evidence type="ECO:0000259" key="1">
    <source>
        <dbReference type="Pfam" id="PF00675"/>
    </source>
</evidence>
<dbReference type="RefSeq" id="WP_013324892.1">
    <property type="nucleotide sequence ID" value="NC_014501.1"/>
</dbReference>
<sequence length="422" mass="47273">MRVQTNNQTVHRVVLDNGITLLLVENPAADLIAGRIFLKNAGSRWENAEKAGLFHLLATVITKGTEKLSSVEIAEKVESVGANLGADASSDYFVMSLKTVSADFAQMLRLIAEIMRTPTFPAMEVELEKNLTRQNIRSQQEQPFNVAFKQLREAMYQDHPYGYSILGTEETVVQLTREDLQQYHQTFFRPDNFVISLSGRLTLEEGVSLIKEVFGHWQVPGVDLPSPQLLSLTHNPCQKITYQDTQQSIIMLGYTAASVKDPDYPVLKLMSTYLGNGLSSRLFVELREKRGLAYDVSSFYPTRLETSQFVIYMGTAPYNTAIGIEGLRTEAERLYQTELTPEELQAAKNKLLGQYALGKQTNSEIAHLYGWYETLGLGITFDTSFQEQIETVTPEMVQEAARKSLMNPYLSLVGPASGIEES</sequence>
<dbReference type="PANTHER" id="PTHR11851">
    <property type="entry name" value="METALLOPROTEASE"/>
    <property type="match status" value="1"/>
</dbReference>
<evidence type="ECO:0000259" key="2">
    <source>
        <dbReference type="Pfam" id="PF05193"/>
    </source>
</evidence>
<dbReference type="Pfam" id="PF05193">
    <property type="entry name" value="Peptidase_M16_C"/>
    <property type="match status" value="1"/>
</dbReference>
<dbReference type="EMBL" id="CP002198">
    <property type="protein sequence ID" value="ADN16854.1"/>
    <property type="molecule type" value="Genomic_DNA"/>
</dbReference>
<dbReference type="STRING" id="497965.Cyan7822_4963"/>
<evidence type="ECO:0000313" key="4">
    <source>
        <dbReference type="Proteomes" id="UP000008206"/>
    </source>
</evidence>
<dbReference type="PANTHER" id="PTHR11851:SF224">
    <property type="entry name" value="PROCESSING PROTEASE"/>
    <property type="match status" value="1"/>
</dbReference>
<dbReference type="HOGENOM" id="CLU_009902_3_1_3"/>
<dbReference type="InterPro" id="IPR050361">
    <property type="entry name" value="MPP/UQCRC_Complex"/>
</dbReference>
<dbReference type="InterPro" id="IPR011249">
    <property type="entry name" value="Metalloenz_LuxS/M16"/>
</dbReference>
<evidence type="ECO:0000313" key="3">
    <source>
        <dbReference type="EMBL" id="ADN16854.1"/>
    </source>
</evidence>
<reference evidence="4" key="1">
    <citation type="journal article" date="2011" name="MBio">
        <title>Novel metabolic attributes of the genus Cyanothece, comprising a group of unicellular nitrogen-fixing Cyanobacteria.</title>
        <authorList>
            <person name="Bandyopadhyay A."/>
            <person name="Elvitigala T."/>
            <person name="Welsh E."/>
            <person name="Stockel J."/>
            <person name="Liberton M."/>
            <person name="Min H."/>
            <person name="Sherman L.A."/>
            <person name="Pakrasi H.B."/>
        </authorList>
    </citation>
    <scope>NUCLEOTIDE SEQUENCE [LARGE SCALE GENOMIC DNA]</scope>
    <source>
        <strain evidence="4">PCC 7822</strain>
    </source>
</reference>
<dbReference type="SUPFAM" id="SSF63411">
    <property type="entry name" value="LuxS/MPP-like metallohydrolase"/>
    <property type="match status" value="2"/>
</dbReference>
<dbReference type="AlphaFoldDB" id="E0UI86"/>
<protein>
    <submittedName>
        <fullName evidence="3">Peptidase M16 domain protein</fullName>
    </submittedName>
</protein>